<dbReference type="EMBL" id="FNGY01000003">
    <property type="protein sequence ID" value="SDM38124.1"/>
    <property type="molecule type" value="Genomic_DNA"/>
</dbReference>
<dbReference type="InterPro" id="IPR002372">
    <property type="entry name" value="PQQ_rpt_dom"/>
</dbReference>
<sequence length="796" mass="87504">MVTMALLTSVAGAQYKGKVFVDRNGNKTADGPEKGMAGVAVSDGQHVVRTDQDGNFNLPGHAKTRFIFVTLPSGYKLADKHYLKTDDKVKAYNFGLLPDPSSAGSSVKMLQITDTETDKYNDWIGNLKNFSKKQDISFIVHTGDICYEKGLNFHANQVTAETLGKQVFYCIGNHDLVKGAYGEELFEQLFGPVYYSFDAGPAHFIVTPMRSGDVQPSYTVDEVISWMKNDLAATDKNKPVIIFNHDLLTYNDQFVLKGKNDSINLNENNLKAWVYGHWHNNFVRKSDKTGIQYISSASPSMGGIDNSAGQFLSIEIDKDGVKEIKPHYTYLHKHLVVNSPSGKDMVLIKDGALQINANIYDSETMLKSAKSIIYDEKGNQLAATALAANTDWSWSGQVPSAKLSKGKTLTIQTELSFNDGQQYIQKQEFILPLSNHPVKSAENKATHLSLKWTNNVKGSVWKANPLLAEGKLFTATIDDANNLLCGVTALDAKTGKIAWHFKTRNSVKHAISYDSGLILCTDMEGFTYALKASNGTLIWKKDLGMKYLPGYVSGGIAEKGIYYTGSGAYFQALEVATGKTLWTNKEWTGGEGTPEKMTIAGEVIITGSNWQSLFAHDRKTGKLLWKRSDEGLRFRSSTGIYKDGKLYITGLNTLFIIDPLTGKNLDKIEAGYEFKVMATPLITDKYIVMPTAKNGVVAYDLKTLKEVWNRPTGNALVYSAPYTGPESGTVESTVVKHGHELLFGASDGHLYVVNEDSGAVLQKLNLGAPVFADPVLLGNELFVVDFAGNVYALKIN</sequence>
<dbReference type="InterPro" id="IPR004843">
    <property type="entry name" value="Calcineurin-like_PHP"/>
</dbReference>
<reference evidence="5" key="1">
    <citation type="submission" date="2016-10" db="EMBL/GenBank/DDBJ databases">
        <authorList>
            <person name="Varghese N."/>
            <person name="Submissions S."/>
        </authorList>
    </citation>
    <scope>NUCLEOTIDE SEQUENCE [LARGE SCALE GENOMIC DNA]</scope>
    <source>
        <strain evidence="5">DSM 19110</strain>
    </source>
</reference>
<dbReference type="SMART" id="SM00564">
    <property type="entry name" value="PQQ"/>
    <property type="match status" value="7"/>
</dbReference>
<evidence type="ECO:0000313" key="5">
    <source>
        <dbReference type="Proteomes" id="UP000183200"/>
    </source>
</evidence>
<dbReference type="InterPro" id="IPR018391">
    <property type="entry name" value="PQQ_b-propeller_rpt"/>
</dbReference>
<dbReference type="InterPro" id="IPR011047">
    <property type="entry name" value="Quinoprotein_ADH-like_sf"/>
</dbReference>
<organism evidence="4 5">
    <name type="scientific">Pedobacter steynii</name>
    <dbReference type="NCBI Taxonomy" id="430522"/>
    <lineage>
        <taxon>Bacteria</taxon>
        <taxon>Pseudomonadati</taxon>
        <taxon>Bacteroidota</taxon>
        <taxon>Sphingobacteriia</taxon>
        <taxon>Sphingobacteriales</taxon>
        <taxon>Sphingobacteriaceae</taxon>
        <taxon>Pedobacter</taxon>
    </lineage>
</organism>
<proteinExistence type="predicted"/>
<dbReference type="Gene3D" id="3.60.21.10">
    <property type="match status" value="1"/>
</dbReference>
<dbReference type="Gene3D" id="2.130.10.10">
    <property type="entry name" value="YVTN repeat-like/Quinoprotein amine dehydrogenase"/>
    <property type="match status" value="2"/>
</dbReference>
<dbReference type="AlphaFoldDB" id="A0A1G9SRY0"/>
<dbReference type="Proteomes" id="UP000183200">
    <property type="component" value="Unassembled WGS sequence"/>
</dbReference>
<dbReference type="Pfam" id="PF00149">
    <property type="entry name" value="Metallophos"/>
    <property type="match status" value="1"/>
</dbReference>
<evidence type="ECO:0000259" key="2">
    <source>
        <dbReference type="Pfam" id="PF13360"/>
    </source>
</evidence>
<dbReference type="GO" id="GO:0016787">
    <property type="term" value="F:hydrolase activity"/>
    <property type="evidence" value="ECO:0007669"/>
    <property type="project" value="InterPro"/>
</dbReference>
<dbReference type="STRING" id="430522.BFS30_03430"/>
<dbReference type="PANTHER" id="PTHR34512">
    <property type="entry name" value="CELL SURFACE PROTEIN"/>
    <property type="match status" value="1"/>
</dbReference>
<name>A0A1G9SRY0_9SPHI</name>
<accession>A0A1G9SRY0</accession>
<keyword evidence="5" id="KW-1185">Reference proteome</keyword>
<dbReference type="SUPFAM" id="SSF50998">
    <property type="entry name" value="Quinoprotein alcohol dehydrogenase-like"/>
    <property type="match status" value="2"/>
</dbReference>
<protein>
    <submittedName>
        <fullName evidence="4">Outer membrane protein assembly factor BamB, contains PQQ-like beta-propeller repeat</fullName>
    </submittedName>
</protein>
<dbReference type="PANTHER" id="PTHR34512:SF30">
    <property type="entry name" value="OUTER MEMBRANE PROTEIN ASSEMBLY FACTOR BAMB"/>
    <property type="match status" value="1"/>
</dbReference>
<feature type="domain" description="Pyrrolo-quinoline quinone repeat" evidence="2">
    <location>
        <begin position="487"/>
        <end position="627"/>
    </location>
</feature>
<dbReference type="InterPro" id="IPR029052">
    <property type="entry name" value="Metallo-depent_PP-like"/>
</dbReference>
<dbReference type="Pfam" id="PF13360">
    <property type="entry name" value="PQQ_2"/>
    <property type="match status" value="1"/>
</dbReference>
<gene>
    <name evidence="4" type="ORF">SAMN05421820_103685</name>
</gene>
<evidence type="ECO:0000259" key="3">
    <source>
        <dbReference type="Pfam" id="PF16371"/>
    </source>
</evidence>
<dbReference type="SUPFAM" id="SSF56300">
    <property type="entry name" value="Metallo-dependent phosphatases"/>
    <property type="match status" value="1"/>
</dbReference>
<feature type="domain" description="Calcineurin-like phosphoesterase" evidence="1">
    <location>
        <begin position="109"/>
        <end position="280"/>
    </location>
</feature>
<dbReference type="Pfam" id="PF16371">
    <property type="entry name" value="MetallophosN"/>
    <property type="match status" value="1"/>
</dbReference>
<evidence type="ECO:0000313" key="4">
    <source>
        <dbReference type="EMBL" id="SDM38124.1"/>
    </source>
</evidence>
<feature type="domain" description="Calcineurin-like phosphoesterase N-terminal" evidence="3">
    <location>
        <begin position="33"/>
        <end position="82"/>
    </location>
</feature>
<evidence type="ECO:0000259" key="1">
    <source>
        <dbReference type="Pfam" id="PF00149"/>
    </source>
</evidence>
<dbReference type="InterPro" id="IPR015943">
    <property type="entry name" value="WD40/YVTN_repeat-like_dom_sf"/>
</dbReference>
<dbReference type="InterPro" id="IPR032285">
    <property type="entry name" value="Metallophos_N"/>
</dbReference>